<comment type="caution">
    <text evidence="3">The sequence shown here is derived from an EMBL/GenBank/DDBJ whole genome shotgun (WGS) entry which is preliminary data.</text>
</comment>
<feature type="region of interest" description="Disordered" evidence="1">
    <location>
        <begin position="184"/>
        <end position="246"/>
    </location>
</feature>
<name>A0A5J4VL46_9EUKA</name>
<reference evidence="3 4" key="1">
    <citation type="submission" date="2019-03" db="EMBL/GenBank/DDBJ databases">
        <title>Single cell metagenomics reveals metabolic interactions within the superorganism composed of flagellate Streblomastix strix and complex community of Bacteroidetes bacteria on its surface.</title>
        <authorList>
            <person name="Treitli S.C."/>
            <person name="Kolisko M."/>
            <person name="Husnik F."/>
            <person name="Keeling P."/>
            <person name="Hampl V."/>
        </authorList>
    </citation>
    <scope>NUCLEOTIDE SEQUENCE [LARGE SCALE GENOMIC DNA]</scope>
    <source>
        <strain evidence="3">ST1C</strain>
    </source>
</reference>
<keyword evidence="2" id="KW-1133">Transmembrane helix</keyword>
<proteinExistence type="predicted"/>
<organism evidence="3 4">
    <name type="scientific">Streblomastix strix</name>
    <dbReference type="NCBI Taxonomy" id="222440"/>
    <lineage>
        <taxon>Eukaryota</taxon>
        <taxon>Metamonada</taxon>
        <taxon>Preaxostyla</taxon>
        <taxon>Oxymonadida</taxon>
        <taxon>Streblomastigidae</taxon>
        <taxon>Streblomastix</taxon>
    </lineage>
</organism>
<dbReference type="AlphaFoldDB" id="A0A5J4VL46"/>
<feature type="transmembrane region" description="Helical" evidence="2">
    <location>
        <begin position="34"/>
        <end position="61"/>
    </location>
</feature>
<sequence>MDTIDNVGEYPIHSVTPTIKGQQSLHIKTFGGGVALILFVNLIVGVVTIAVALIIFIILFATGRSRMQEKEITLDSKQGIGSYYSKPVLFGYCCCIKTHYREFKLEDIVDVQPVALQETVARSRVHGVTRRRTYMQMQTYRVQFEFNDGEKYWPDMQLTQDEILQINRFAKSYQERQLQIREIKQSNRASHTSPLNVSTNNAASYHANTNTSTDLNNTTNTSNAAAPQLSSSFSSQQSQSSSARRRVLYPPVQQVYLPQPLYQLYQPQAHRADNIQRDSKRLSHSYSPSNYIDQQQPMQRQNQQPRMSRYGFGAAEQY</sequence>
<feature type="compositionally biased region" description="Low complexity" evidence="1">
    <location>
        <begin position="207"/>
        <end position="246"/>
    </location>
</feature>
<dbReference type="EMBL" id="SNRW01006360">
    <property type="protein sequence ID" value="KAA6383225.1"/>
    <property type="molecule type" value="Genomic_DNA"/>
</dbReference>
<evidence type="ECO:0000313" key="3">
    <source>
        <dbReference type="EMBL" id="KAA6383225.1"/>
    </source>
</evidence>
<dbReference type="Proteomes" id="UP000324800">
    <property type="component" value="Unassembled WGS sequence"/>
</dbReference>
<feature type="compositionally biased region" description="Polar residues" evidence="1">
    <location>
        <begin position="284"/>
        <end position="293"/>
    </location>
</feature>
<feature type="region of interest" description="Disordered" evidence="1">
    <location>
        <begin position="274"/>
        <end position="318"/>
    </location>
</feature>
<evidence type="ECO:0000313" key="4">
    <source>
        <dbReference type="Proteomes" id="UP000324800"/>
    </source>
</evidence>
<accession>A0A5J4VL46</accession>
<feature type="compositionally biased region" description="Low complexity" evidence="1">
    <location>
        <begin position="294"/>
        <end position="307"/>
    </location>
</feature>
<evidence type="ECO:0000256" key="1">
    <source>
        <dbReference type="SAM" id="MobiDB-lite"/>
    </source>
</evidence>
<keyword evidence="2" id="KW-0472">Membrane</keyword>
<protein>
    <submittedName>
        <fullName evidence="3">Uncharacterized protein</fullName>
    </submittedName>
</protein>
<gene>
    <name evidence="3" type="ORF">EZS28_021248</name>
</gene>
<feature type="compositionally biased region" description="Polar residues" evidence="1">
    <location>
        <begin position="186"/>
        <end position="203"/>
    </location>
</feature>
<keyword evidence="2" id="KW-0812">Transmembrane</keyword>
<evidence type="ECO:0000256" key="2">
    <source>
        <dbReference type="SAM" id="Phobius"/>
    </source>
</evidence>